<dbReference type="Proteomes" id="UP000242146">
    <property type="component" value="Unassembled WGS sequence"/>
</dbReference>
<dbReference type="OrthoDB" id="5588333at2759"/>
<organism evidence="1 2">
    <name type="scientific">Hesseltinella vesiculosa</name>
    <dbReference type="NCBI Taxonomy" id="101127"/>
    <lineage>
        <taxon>Eukaryota</taxon>
        <taxon>Fungi</taxon>
        <taxon>Fungi incertae sedis</taxon>
        <taxon>Mucoromycota</taxon>
        <taxon>Mucoromycotina</taxon>
        <taxon>Mucoromycetes</taxon>
        <taxon>Mucorales</taxon>
        <taxon>Cunninghamellaceae</taxon>
        <taxon>Hesseltinella</taxon>
    </lineage>
</organism>
<comment type="caution">
    <text evidence="1">The sequence shown here is derived from an EMBL/GenBank/DDBJ whole genome shotgun (WGS) entry which is preliminary data.</text>
</comment>
<sequence>ISRPPHVKKPNAHVLGSNRAAQTGHPIANILAHGNWSSHGVFNDIYHLASASQTDFTTATLS</sequence>
<evidence type="ECO:0000313" key="2">
    <source>
        <dbReference type="Proteomes" id="UP000242146"/>
    </source>
</evidence>
<reference evidence="1 2" key="1">
    <citation type="submission" date="2016-07" db="EMBL/GenBank/DDBJ databases">
        <title>Pervasive Adenine N6-methylation of Active Genes in Fungi.</title>
        <authorList>
            <consortium name="DOE Joint Genome Institute"/>
            <person name="Mondo S.J."/>
            <person name="Dannebaum R.O."/>
            <person name="Kuo R.C."/>
            <person name="Labutti K."/>
            <person name="Haridas S."/>
            <person name="Kuo A."/>
            <person name="Salamov A."/>
            <person name="Ahrendt S.R."/>
            <person name="Lipzen A."/>
            <person name="Sullivan W."/>
            <person name="Andreopoulos W.B."/>
            <person name="Clum A."/>
            <person name="Lindquist E."/>
            <person name="Daum C."/>
            <person name="Ramamoorthy G.K."/>
            <person name="Gryganskyi A."/>
            <person name="Culley D."/>
            <person name="Magnuson J.K."/>
            <person name="James T.Y."/>
            <person name="O'Malley M.A."/>
            <person name="Stajich J.E."/>
            <person name="Spatafora J.W."/>
            <person name="Visel A."/>
            <person name="Grigoriev I.V."/>
        </authorList>
    </citation>
    <scope>NUCLEOTIDE SEQUENCE [LARGE SCALE GENOMIC DNA]</scope>
    <source>
        <strain evidence="1 2">NRRL 3301</strain>
    </source>
</reference>
<protein>
    <submittedName>
        <fullName evidence="1">Uncharacterized protein</fullName>
    </submittedName>
</protein>
<dbReference type="EMBL" id="MCGT01000002">
    <property type="protein sequence ID" value="ORX62068.1"/>
    <property type="molecule type" value="Genomic_DNA"/>
</dbReference>
<keyword evidence="2" id="KW-1185">Reference proteome</keyword>
<name>A0A1X2GWS6_9FUNG</name>
<feature type="non-terminal residue" evidence="1">
    <location>
        <position position="1"/>
    </location>
</feature>
<gene>
    <name evidence="1" type="ORF">DM01DRAFT_1280010</name>
</gene>
<dbReference type="AlphaFoldDB" id="A0A1X2GWS6"/>
<evidence type="ECO:0000313" key="1">
    <source>
        <dbReference type="EMBL" id="ORX62068.1"/>
    </source>
</evidence>
<proteinExistence type="predicted"/>
<accession>A0A1X2GWS6</accession>